<dbReference type="InterPro" id="IPR023393">
    <property type="entry name" value="START-like_dom_sf"/>
</dbReference>
<name>A0ABD4T924_9CYAN</name>
<dbReference type="Gene3D" id="3.30.530.20">
    <property type="match status" value="1"/>
</dbReference>
<dbReference type="AlphaFoldDB" id="A0ABD4T924"/>
<accession>A0ABD4T924</accession>
<dbReference type="Proteomes" id="UP000031561">
    <property type="component" value="Unassembled WGS sequence"/>
</dbReference>
<evidence type="ECO:0000313" key="2">
    <source>
        <dbReference type="Proteomes" id="UP000031561"/>
    </source>
</evidence>
<dbReference type="PANTHER" id="PTHR34133:SF8">
    <property type="entry name" value="OS07G0633000 PROTEIN"/>
    <property type="match status" value="1"/>
</dbReference>
<proteinExistence type="predicted"/>
<dbReference type="PANTHER" id="PTHR34133">
    <property type="entry name" value="OS07G0633000 PROTEIN"/>
    <property type="match status" value="1"/>
</dbReference>
<dbReference type="EMBL" id="JTHE03000109">
    <property type="protein sequence ID" value="MCM1985072.1"/>
    <property type="molecule type" value="Genomic_DNA"/>
</dbReference>
<comment type="caution">
    <text evidence="1">The sequence shown here is derived from an EMBL/GenBank/DDBJ whole genome shotgun (WGS) entry which is preliminary data.</text>
</comment>
<keyword evidence="2" id="KW-1185">Reference proteome</keyword>
<reference evidence="1 2" key="1">
    <citation type="journal article" date="2015" name="Genome Announc.">
        <title>Draft Genome Sequence of Filamentous Marine Cyanobacterium Lyngbya confervoides Strain BDU141951.</title>
        <authorList>
            <person name="Chandrababunaidu M.M."/>
            <person name="Sen D."/>
            <person name="Tripathy S."/>
        </authorList>
    </citation>
    <scope>NUCLEOTIDE SEQUENCE [LARGE SCALE GENOMIC DNA]</scope>
    <source>
        <strain evidence="1 2">BDU141951</strain>
    </source>
</reference>
<organism evidence="1 2">
    <name type="scientific">Lyngbya confervoides BDU141951</name>
    <dbReference type="NCBI Taxonomy" id="1574623"/>
    <lineage>
        <taxon>Bacteria</taxon>
        <taxon>Bacillati</taxon>
        <taxon>Cyanobacteriota</taxon>
        <taxon>Cyanophyceae</taxon>
        <taxon>Oscillatoriophycideae</taxon>
        <taxon>Oscillatoriales</taxon>
        <taxon>Microcoleaceae</taxon>
        <taxon>Lyngbya</taxon>
    </lineage>
</organism>
<evidence type="ECO:0000313" key="1">
    <source>
        <dbReference type="EMBL" id="MCM1985072.1"/>
    </source>
</evidence>
<protein>
    <submittedName>
        <fullName evidence="1">DUF1997 domain-containing protein</fullName>
    </submittedName>
</protein>
<sequence length="183" mass="20999">MKKFQVSKSLTIDFPTRAPLIWEYLEQPTRLLTAMTSATQVQEIQDSTFQVKLHSLEFMHLMFQPIVDLVVWTKPEGKLCLQSSNCRLKGSEQLQQSFALDFNGQLSSRQGRSFTRLAGEADLAIAVDLPPVLQLMPEVVLEKAVETFLYGILTTFTQRLEQRLVQDYYDWAKQSRNQRVLAA</sequence>
<dbReference type="Pfam" id="PF09366">
    <property type="entry name" value="DUF1997"/>
    <property type="match status" value="1"/>
</dbReference>
<gene>
    <name evidence="1" type="ORF">QQ91_0019815</name>
</gene>
<dbReference type="InterPro" id="IPR018971">
    <property type="entry name" value="DUF1997"/>
</dbReference>
<dbReference type="RefSeq" id="WP_166277794.1">
    <property type="nucleotide sequence ID" value="NZ_JTHE03000109.1"/>
</dbReference>